<gene>
    <name evidence="2" type="ORF">EZV62_024710</name>
</gene>
<feature type="transmembrane region" description="Helical" evidence="1">
    <location>
        <begin position="201"/>
        <end position="224"/>
    </location>
</feature>
<accession>A0A5C7GWG8</accession>
<evidence type="ECO:0000313" key="2">
    <source>
        <dbReference type="EMBL" id="TXG48835.1"/>
    </source>
</evidence>
<feature type="transmembrane region" description="Helical" evidence="1">
    <location>
        <begin position="99"/>
        <end position="119"/>
    </location>
</feature>
<dbReference type="Proteomes" id="UP000323000">
    <property type="component" value="Chromosome 12"/>
</dbReference>
<evidence type="ECO:0000313" key="3">
    <source>
        <dbReference type="Proteomes" id="UP000323000"/>
    </source>
</evidence>
<keyword evidence="1" id="KW-1133">Transmembrane helix</keyword>
<sequence>MFIEAVDARRAPVFVFVMGERTFMFNGTSTFLGKRFEFGSFERDYISLKDLRDSTMHKVLSIIIIAALSVLWCSVLEALRVLRIGGFTCFALAVLRCSVSKALCVLHIGGFMYFALVVLRCSVSKALRVLCIGGFTYFALAVLRCSISEALCVLRIGGFTYFALTVLQCSISEALHVLRIGSFVCAPYRRLDVFHTGCASVLRIGGFICAPCIGCALVFCFGVLCSIWRDFFTQGVVLHFQSLYAPCLERLLHSRCCAPLSESLRSLLGETFALKVRCSAFKVFIFGGDCGDLAPLILQFRDASTSVTLPRTEPL</sequence>
<keyword evidence="3" id="KW-1185">Reference proteome</keyword>
<dbReference type="OrthoDB" id="10523663at2759"/>
<protein>
    <submittedName>
        <fullName evidence="2">Uncharacterized protein</fullName>
    </submittedName>
</protein>
<name>A0A5C7GWG8_9ROSI</name>
<dbReference type="AlphaFoldDB" id="A0A5C7GWG8"/>
<proteinExistence type="predicted"/>
<reference evidence="3" key="1">
    <citation type="journal article" date="2019" name="Gigascience">
        <title>De novo genome assembly of the endangered Acer yangbiense, a plant species with extremely small populations endemic to Yunnan Province, China.</title>
        <authorList>
            <person name="Yang J."/>
            <person name="Wariss H.M."/>
            <person name="Tao L."/>
            <person name="Zhang R."/>
            <person name="Yun Q."/>
            <person name="Hollingsworth P."/>
            <person name="Dao Z."/>
            <person name="Luo G."/>
            <person name="Guo H."/>
            <person name="Ma Y."/>
            <person name="Sun W."/>
        </authorList>
    </citation>
    <scope>NUCLEOTIDE SEQUENCE [LARGE SCALE GENOMIC DNA]</scope>
    <source>
        <strain evidence="3">cv. Malutang</strain>
    </source>
</reference>
<dbReference type="EMBL" id="VAHF01000012">
    <property type="protein sequence ID" value="TXG48835.1"/>
    <property type="molecule type" value="Genomic_DNA"/>
</dbReference>
<comment type="caution">
    <text evidence="2">The sequence shown here is derived from an EMBL/GenBank/DDBJ whole genome shotgun (WGS) entry which is preliminary data.</text>
</comment>
<organism evidence="2 3">
    <name type="scientific">Acer yangbiense</name>
    <dbReference type="NCBI Taxonomy" id="1000413"/>
    <lineage>
        <taxon>Eukaryota</taxon>
        <taxon>Viridiplantae</taxon>
        <taxon>Streptophyta</taxon>
        <taxon>Embryophyta</taxon>
        <taxon>Tracheophyta</taxon>
        <taxon>Spermatophyta</taxon>
        <taxon>Magnoliopsida</taxon>
        <taxon>eudicotyledons</taxon>
        <taxon>Gunneridae</taxon>
        <taxon>Pentapetalae</taxon>
        <taxon>rosids</taxon>
        <taxon>malvids</taxon>
        <taxon>Sapindales</taxon>
        <taxon>Sapindaceae</taxon>
        <taxon>Hippocastanoideae</taxon>
        <taxon>Acereae</taxon>
        <taxon>Acer</taxon>
    </lineage>
</organism>
<keyword evidence="1" id="KW-0812">Transmembrane</keyword>
<keyword evidence="1" id="KW-0472">Membrane</keyword>
<feature type="transmembrane region" description="Helical" evidence="1">
    <location>
        <begin position="59"/>
        <end position="79"/>
    </location>
</feature>
<feature type="transmembrane region" description="Helical" evidence="1">
    <location>
        <begin position="159"/>
        <end position="180"/>
    </location>
</feature>
<feature type="transmembrane region" description="Helical" evidence="1">
    <location>
        <begin position="126"/>
        <end position="147"/>
    </location>
</feature>
<evidence type="ECO:0000256" key="1">
    <source>
        <dbReference type="SAM" id="Phobius"/>
    </source>
</evidence>